<dbReference type="AlphaFoldDB" id="A0A151Z8J7"/>
<gene>
    <name evidence="1" type="ORF">DLAC_08882</name>
</gene>
<accession>A0A151Z8J7</accession>
<name>A0A151Z8J7_TIELA</name>
<organism evidence="1 2">
    <name type="scientific">Tieghemostelium lacteum</name>
    <name type="common">Slime mold</name>
    <name type="synonym">Dictyostelium lacteum</name>
    <dbReference type="NCBI Taxonomy" id="361077"/>
    <lineage>
        <taxon>Eukaryota</taxon>
        <taxon>Amoebozoa</taxon>
        <taxon>Evosea</taxon>
        <taxon>Eumycetozoa</taxon>
        <taxon>Dictyostelia</taxon>
        <taxon>Dictyosteliales</taxon>
        <taxon>Raperosteliaceae</taxon>
        <taxon>Tieghemostelium</taxon>
    </lineage>
</organism>
<proteinExistence type="predicted"/>
<protein>
    <submittedName>
        <fullName evidence="1">Uncharacterized protein</fullName>
    </submittedName>
</protein>
<dbReference type="InParanoid" id="A0A151Z8J7"/>
<sequence length="119" mass="14028">MKFFQLLVQEVIENKNFEKTNTTTIGYKNKSFSGKFILQTLYSLEEFQTFLLSIKLADNILPVDFKPFHLRSLSSINKVSLNEVFYQSDDSLDENENQVIDLDKDDEEEEEDLNPWFKC</sequence>
<keyword evidence="2" id="KW-1185">Reference proteome</keyword>
<dbReference type="EMBL" id="LODT01000037">
    <property type="protein sequence ID" value="KYQ90280.1"/>
    <property type="molecule type" value="Genomic_DNA"/>
</dbReference>
<comment type="caution">
    <text evidence="1">The sequence shown here is derived from an EMBL/GenBank/DDBJ whole genome shotgun (WGS) entry which is preliminary data.</text>
</comment>
<reference evidence="1 2" key="1">
    <citation type="submission" date="2015-12" db="EMBL/GenBank/DDBJ databases">
        <title>Dictyostelia acquired genes for synthesis and detection of signals that induce cell-type specialization by lateral gene transfer from prokaryotes.</title>
        <authorList>
            <person name="Gloeckner G."/>
            <person name="Schaap P."/>
        </authorList>
    </citation>
    <scope>NUCLEOTIDE SEQUENCE [LARGE SCALE GENOMIC DNA]</scope>
    <source>
        <strain evidence="1 2">TK</strain>
    </source>
</reference>
<dbReference type="Proteomes" id="UP000076078">
    <property type="component" value="Unassembled WGS sequence"/>
</dbReference>
<evidence type="ECO:0000313" key="1">
    <source>
        <dbReference type="EMBL" id="KYQ90280.1"/>
    </source>
</evidence>
<evidence type="ECO:0000313" key="2">
    <source>
        <dbReference type="Proteomes" id="UP000076078"/>
    </source>
</evidence>